<accession>A0A915IPL0</accession>
<dbReference type="PROSITE" id="PS50011">
    <property type="entry name" value="PROTEIN_KINASE_DOM"/>
    <property type="match status" value="1"/>
</dbReference>
<dbReference type="InterPro" id="IPR011009">
    <property type="entry name" value="Kinase-like_dom_sf"/>
</dbReference>
<dbReference type="InterPro" id="IPR050235">
    <property type="entry name" value="CK1_Ser-Thr_kinase"/>
</dbReference>
<dbReference type="SUPFAM" id="SSF56112">
    <property type="entry name" value="Protein kinase-like (PK-like)"/>
    <property type="match status" value="1"/>
</dbReference>
<dbReference type="Gene3D" id="1.10.510.10">
    <property type="entry name" value="Transferase(Phosphotransferase) domain 1"/>
    <property type="match status" value="2"/>
</dbReference>
<evidence type="ECO:0000313" key="3">
    <source>
        <dbReference type="Proteomes" id="UP000887565"/>
    </source>
</evidence>
<dbReference type="Proteomes" id="UP000887565">
    <property type="component" value="Unplaced"/>
</dbReference>
<dbReference type="InterPro" id="IPR008271">
    <property type="entry name" value="Ser/Thr_kinase_AS"/>
</dbReference>
<dbReference type="PROSITE" id="PS00108">
    <property type="entry name" value="PROTEIN_KINASE_ST"/>
    <property type="match status" value="1"/>
</dbReference>
<protein>
    <recommendedName>
        <fullName evidence="1">non-specific serine/threonine protein kinase</fullName>
        <ecNumber evidence="1">2.7.11.1</ecNumber>
    </recommendedName>
</protein>
<proteinExistence type="predicted"/>
<evidence type="ECO:0000256" key="1">
    <source>
        <dbReference type="ARBA" id="ARBA00012513"/>
    </source>
</evidence>
<feature type="domain" description="Protein kinase" evidence="2">
    <location>
        <begin position="41"/>
        <end position="307"/>
    </location>
</feature>
<evidence type="ECO:0000259" key="2">
    <source>
        <dbReference type="PROSITE" id="PS50011"/>
    </source>
</evidence>
<sequence>MPPKRKAAAGAKQAGGNCRKYAMAPILPAGEILCDFNKRNWVLGRSFASGGFGRIYMAKQLEDKSNKQNFVVKMEPADNGPLFQETSMYRLIGKSDIIQKFKLAHGMKPNNDDIFTGEHHIEQQCLIMFIYKMGAVERVRYLMFLLPNFTDLEFLGIPTFHGSGTYFKDSLNYRFLIMPRFGSDVEKIRESQSSGRFENVTDTCRLILTYLHSQNVVHADLKGENLLLEADIPATSSNLHKSYLADYGLARRVPENAQYKEMPKKAHEGTLIFTSLDAHKGCSPVYRGDTEILDPAPKGQKQLLCCK</sequence>
<dbReference type="InterPro" id="IPR000719">
    <property type="entry name" value="Prot_kinase_dom"/>
</dbReference>
<dbReference type="Pfam" id="PF00069">
    <property type="entry name" value="Pkinase"/>
    <property type="match status" value="1"/>
</dbReference>
<evidence type="ECO:0000313" key="4">
    <source>
        <dbReference type="WBParaSite" id="nRc.2.0.1.t15373-RA"/>
    </source>
</evidence>
<dbReference type="GO" id="GO:0004674">
    <property type="term" value="F:protein serine/threonine kinase activity"/>
    <property type="evidence" value="ECO:0007669"/>
    <property type="project" value="UniProtKB-EC"/>
</dbReference>
<dbReference type="OMA" id="GMISWTK"/>
<reference evidence="4" key="1">
    <citation type="submission" date="2022-11" db="UniProtKB">
        <authorList>
            <consortium name="WormBaseParasite"/>
        </authorList>
    </citation>
    <scope>IDENTIFICATION</scope>
</reference>
<dbReference type="AlphaFoldDB" id="A0A915IPL0"/>
<dbReference type="EC" id="2.7.11.1" evidence="1"/>
<dbReference type="WBParaSite" id="nRc.2.0.1.t15373-RA">
    <property type="protein sequence ID" value="nRc.2.0.1.t15373-RA"/>
    <property type="gene ID" value="nRc.2.0.1.g15373"/>
</dbReference>
<dbReference type="GO" id="GO:0005524">
    <property type="term" value="F:ATP binding"/>
    <property type="evidence" value="ECO:0007669"/>
    <property type="project" value="InterPro"/>
</dbReference>
<dbReference type="PANTHER" id="PTHR11909">
    <property type="entry name" value="CASEIN KINASE-RELATED"/>
    <property type="match status" value="1"/>
</dbReference>
<name>A0A915IPL0_ROMCU</name>
<organism evidence="3 4">
    <name type="scientific">Romanomermis culicivorax</name>
    <name type="common">Nematode worm</name>
    <dbReference type="NCBI Taxonomy" id="13658"/>
    <lineage>
        <taxon>Eukaryota</taxon>
        <taxon>Metazoa</taxon>
        <taxon>Ecdysozoa</taxon>
        <taxon>Nematoda</taxon>
        <taxon>Enoplea</taxon>
        <taxon>Dorylaimia</taxon>
        <taxon>Mermithida</taxon>
        <taxon>Mermithoidea</taxon>
        <taxon>Mermithidae</taxon>
        <taxon>Romanomermis</taxon>
    </lineage>
</organism>
<keyword evidence="3" id="KW-1185">Reference proteome</keyword>